<dbReference type="InterPro" id="IPR001841">
    <property type="entry name" value="Znf_RING"/>
</dbReference>
<dbReference type="Pfam" id="PF12861">
    <property type="entry name" value="zf-ANAPC11"/>
    <property type="match status" value="1"/>
</dbReference>
<dbReference type="SUPFAM" id="SSF53300">
    <property type="entry name" value="vWA-like"/>
    <property type="match status" value="1"/>
</dbReference>
<keyword evidence="8 17" id="KW-0863">Zinc-finger</keyword>
<evidence type="ECO:0000256" key="16">
    <source>
        <dbReference type="ARBA" id="ARBA00023329"/>
    </source>
</evidence>
<dbReference type="InterPro" id="IPR029006">
    <property type="entry name" value="ADF-H/Gelsolin-like_dom_sf"/>
</dbReference>
<dbReference type="Proteomes" id="UP000035681">
    <property type="component" value="Unplaced"/>
</dbReference>
<dbReference type="Gene3D" id="1.20.120.730">
    <property type="entry name" value="Sec23/Sec24 helical domain"/>
    <property type="match status" value="1"/>
</dbReference>
<reference evidence="21" key="1">
    <citation type="submission" date="2024-02" db="UniProtKB">
        <authorList>
            <consortium name="WormBaseParasite"/>
        </authorList>
    </citation>
    <scope>IDENTIFICATION</scope>
</reference>
<dbReference type="WBParaSite" id="TCONS_00004594.p1">
    <property type="protein sequence ID" value="TCONS_00004594.p1"/>
    <property type="gene ID" value="XLOC_002294"/>
</dbReference>
<dbReference type="PROSITE" id="PS50089">
    <property type="entry name" value="ZF_RING_2"/>
    <property type="match status" value="1"/>
</dbReference>
<keyword evidence="6" id="KW-0813">Transport</keyword>
<keyword evidence="9" id="KW-0498">Mitosis</keyword>
<evidence type="ECO:0000256" key="8">
    <source>
        <dbReference type="ARBA" id="ARBA00022771"/>
    </source>
</evidence>
<dbReference type="InterPro" id="IPR012990">
    <property type="entry name" value="Beta-sandwich_Sec23_24"/>
</dbReference>
<proteinExistence type="inferred from homology"/>
<evidence type="ECO:0000256" key="15">
    <source>
        <dbReference type="ARBA" id="ARBA00023136"/>
    </source>
</evidence>
<dbReference type="GO" id="GO:0070971">
    <property type="term" value="C:endoplasmic reticulum exit site"/>
    <property type="evidence" value="ECO:0007669"/>
    <property type="project" value="TreeGrafter"/>
</dbReference>
<dbReference type="InterPro" id="IPR036175">
    <property type="entry name" value="Sec23/24_helical_dom_sf"/>
</dbReference>
<name>A0AAF5D1K2_STRER</name>
<comment type="similarity">
    <text evidence="4">Belongs to the SEC23/SEC24 family. SEC24 subfamily.</text>
</comment>
<dbReference type="GO" id="GO:0031145">
    <property type="term" value="P:anaphase-promoting complex-dependent catabolic process"/>
    <property type="evidence" value="ECO:0007669"/>
    <property type="project" value="InterPro"/>
</dbReference>
<dbReference type="GO" id="GO:0005680">
    <property type="term" value="C:anaphase-promoting complex"/>
    <property type="evidence" value="ECO:0007669"/>
    <property type="project" value="InterPro"/>
</dbReference>
<dbReference type="SUPFAM" id="SSF82919">
    <property type="entry name" value="Zn-finger domain of Sec23/24"/>
    <property type="match status" value="1"/>
</dbReference>
<feature type="domain" description="RING-type" evidence="19">
    <location>
        <begin position="192"/>
        <end position="237"/>
    </location>
</feature>
<evidence type="ECO:0000256" key="13">
    <source>
        <dbReference type="ARBA" id="ARBA00022927"/>
    </source>
</evidence>
<keyword evidence="13" id="KW-0653">Protein transport</keyword>
<dbReference type="CDD" id="cd16456">
    <property type="entry name" value="RING-H2_APC11"/>
    <property type="match status" value="1"/>
</dbReference>
<evidence type="ECO:0000256" key="5">
    <source>
        <dbReference type="ARBA" id="ARBA00013928"/>
    </source>
</evidence>
<keyword evidence="15" id="KW-0472">Membrane</keyword>
<evidence type="ECO:0000256" key="17">
    <source>
        <dbReference type="PROSITE-ProRule" id="PRU00175"/>
    </source>
</evidence>
<feature type="compositionally biased region" description="Polar residues" evidence="18">
    <location>
        <begin position="280"/>
        <end position="291"/>
    </location>
</feature>
<evidence type="ECO:0000256" key="14">
    <source>
        <dbReference type="ARBA" id="ARBA00023034"/>
    </source>
</evidence>
<organism evidence="20 21">
    <name type="scientific">Strongyloides stercoralis</name>
    <name type="common">Threadworm</name>
    <dbReference type="NCBI Taxonomy" id="6248"/>
    <lineage>
        <taxon>Eukaryota</taxon>
        <taxon>Metazoa</taxon>
        <taxon>Ecdysozoa</taxon>
        <taxon>Nematoda</taxon>
        <taxon>Chromadorea</taxon>
        <taxon>Rhabditida</taxon>
        <taxon>Tylenchina</taxon>
        <taxon>Panagrolaimomorpha</taxon>
        <taxon>Strongyloidoidea</taxon>
        <taxon>Strongyloididae</taxon>
        <taxon>Strongyloides</taxon>
    </lineage>
</organism>
<evidence type="ECO:0000256" key="12">
    <source>
        <dbReference type="ARBA" id="ARBA00022892"/>
    </source>
</evidence>
<dbReference type="GO" id="GO:0097602">
    <property type="term" value="F:cullin family protein binding"/>
    <property type="evidence" value="ECO:0007669"/>
    <property type="project" value="InterPro"/>
</dbReference>
<dbReference type="GO" id="GO:0000149">
    <property type="term" value="F:SNARE binding"/>
    <property type="evidence" value="ECO:0007669"/>
    <property type="project" value="TreeGrafter"/>
</dbReference>
<evidence type="ECO:0000256" key="7">
    <source>
        <dbReference type="ARBA" id="ARBA00022618"/>
    </source>
</evidence>
<keyword evidence="14" id="KW-0333">Golgi apparatus</keyword>
<evidence type="ECO:0000313" key="21">
    <source>
        <dbReference type="WBParaSite" id="TCONS_00004594.p1"/>
    </source>
</evidence>
<dbReference type="Gene3D" id="2.60.40.1670">
    <property type="entry name" value="beta-sandwich domain of Sec23/24"/>
    <property type="match status" value="1"/>
</dbReference>
<comment type="subcellular location">
    <subcellularLocation>
        <location evidence="1">Cytoplasmic vesicle</location>
        <location evidence="1">COPII-coated vesicle membrane</location>
        <topology evidence="1">Peripheral membrane protein</topology>
        <orientation evidence="1">Cytoplasmic side</orientation>
    </subcellularLocation>
    <subcellularLocation>
        <location evidence="3">Endoplasmic reticulum membrane</location>
        <topology evidence="3">Peripheral membrane protein</topology>
        <orientation evidence="3">Cytoplasmic side</orientation>
    </subcellularLocation>
    <subcellularLocation>
        <location evidence="2">Golgi apparatus membrane</location>
    </subcellularLocation>
</comment>
<dbReference type="GO" id="GO:0030127">
    <property type="term" value="C:COPII vesicle coat"/>
    <property type="evidence" value="ECO:0007669"/>
    <property type="project" value="InterPro"/>
</dbReference>
<evidence type="ECO:0000256" key="1">
    <source>
        <dbReference type="ARBA" id="ARBA00004299"/>
    </source>
</evidence>
<dbReference type="GO" id="GO:0006886">
    <property type="term" value="P:intracellular protein transport"/>
    <property type="evidence" value="ECO:0007669"/>
    <property type="project" value="InterPro"/>
</dbReference>
<dbReference type="InterPro" id="IPR006900">
    <property type="entry name" value="Sec23/24_helical_dom"/>
</dbReference>
<sequence>LNLVNFKMSNLNFNEKSSIKFHAKHQDLIKKLEIIHPSVENLSLSESDDDEDTKNSPWFEDLFKLSYHQGRSTNWSKSLGSGRRQNLFETFPRESGAKGRSIGTKRSSILKKLNRIKNTRHSKSLSFTSSDDDDGDDDNLKSLKDKREVQPMDTDNPKCSLEYKIPSNTEWKWIEGGDDSCGICRMPFEACCVDCKTPGDECPIVLGACKHPFHMHCIVKWIEDRAQSTKPHCPLCRQEWKFAINFMPTRSTGPHQGSLYSNAAVIKMYASPSFPGPPRSDSQQIQNNGSINPPMANGTMGQYPIQSINQPLPQTFPFQQAPKTTMTNNFCPQKSILQSVVPPMPVEQQNNVPQFNPLNQSFPSVPPVNFNPNPPVQAYQPPSFNTPSQFCGGPPLMQLPPNQPSLPNPNVPQLGNMQAGFPQQPPNFEQLPSGMGSKPQLSQQENYQFQSFSQPYHQQNNTSFNNMGNFSNNTPSTTDRRIDLLTTNNLWQLGFQSDPPQLPLTVANNNINVDSRIMRSTLRVVPQTRELLKKSRLPFGITLQPFRDMTNLNILQTHIVRCRYCRAYINPYVMFTDLRHWRCNICFRNNEAPEEFLWNPTTKTRGEPTERPEIKCSTVEFIAPSEYMARSPQPCCYIFIIDVSVAAQKHGYLNEFCEKLSEKLEYLPGYKEKNILIGFVAVDAFIHTFRFDKSVDEPKVFVESDIDDPFVPAADGFVVSLHYYLKKIKKFLEDLPNMFKGSTTTSNCLGSALNVAHQLIKDVGGRITVFQCSLPNIGLGSLEVRSETTKKTSQENDLLAPAIDYYKQFSLTASGVQIGIDLFVLGDEYVDLATLTDLPKYSSGETYYLPSLENSNVYMNDPRFRKILDRYFTRKIGWEAVLRIRCTENVTLHSFYGNHFVRSTDLINMPIVSPDIGMAAQLELEDDLKGLDKITIQAALLYTSSKGDRRIRVHTMCLPLTSDMLDVYRNFDISASISLLTKMGSERATHGVPISDCREALLYSAIDGLGAFNRANGMHPNALLSPTTELKFLPLFVLGCLKHDAFFGAGRSIKYDKRIAAMQLFSTAPIEVINAEVHPVLYNIKNHDIPDIGERPLHPEILPLSYGRIQRNEIYLLDAGTNIYIIVGSCPDSVILKELFDADTYYDVNDGFILEEQDNQTSKKLFKFITKLMSKRGRYSLPIIVKEDGPNRNLFVSRLIEDKNESSHSYMEFLRHIVQTIKK</sequence>
<dbReference type="Gene3D" id="3.40.50.410">
    <property type="entry name" value="von Willebrand factor, type A domain"/>
    <property type="match status" value="1"/>
</dbReference>
<dbReference type="Pfam" id="PF04815">
    <property type="entry name" value="Sec23_helical"/>
    <property type="match status" value="1"/>
</dbReference>
<dbReference type="GO" id="GO:0000139">
    <property type="term" value="C:Golgi membrane"/>
    <property type="evidence" value="ECO:0007669"/>
    <property type="project" value="UniProtKB-SubCell"/>
</dbReference>
<evidence type="ECO:0000256" key="2">
    <source>
        <dbReference type="ARBA" id="ARBA00004394"/>
    </source>
</evidence>
<dbReference type="InterPro" id="IPR036174">
    <property type="entry name" value="Znf_Sec23_Sec24_sf"/>
</dbReference>
<evidence type="ECO:0000256" key="6">
    <source>
        <dbReference type="ARBA" id="ARBA00022448"/>
    </source>
</evidence>
<dbReference type="SUPFAM" id="SSF82754">
    <property type="entry name" value="C-terminal, gelsolin-like domain of Sec23/24"/>
    <property type="match status" value="1"/>
</dbReference>
<keyword evidence="7" id="KW-0132">Cell division</keyword>
<dbReference type="GO" id="GO:0008270">
    <property type="term" value="F:zinc ion binding"/>
    <property type="evidence" value="ECO:0007669"/>
    <property type="project" value="UniProtKB-KW"/>
</dbReference>
<dbReference type="GO" id="GO:0005789">
    <property type="term" value="C:endoplasmic reticulum membrane"/>
    <property type="evidence" value="ECO:0007669"/>
    <property type="project" value="UniProtKB-SubCell"/>
</dbReference>
<dbReference type="InterPro" id="IPR024991">
    <property type="entry name" value="RING-H2_APC11"/>
</dbReference>
<evidence type="ECO:0000256" key="3">
    <source>
        <dbReference type="ARBA" id="ARBA00004397"/>
    </source>
</evidence>
<dbReference type="AlphaFoldDB" id="A0AAF5D1K2"/>
<dbReference type="InterPro" id="IPR013083">
    <property type="entry name" value="Znf_RING/FYVE/PHD"/>
</dbReference>
<dbReference type="SUPFAM" id="SSF81811">
    <property type="entry name" value="Helical domain of Sec23/24"/>
    <property type="match status" value="1"/>
</dbReference>
<dbReference type="GO" id="GO:0090110">
    <property type="term" value="P:COPII-coated vesicle cargo loading"/>
    <property type="evidence" value="ECO:0007669"/>
    <property type="project" value="TreeGrafter"/>
</dbReference>
<keyword evidence="20" id="KW-1185">Reference proteome</keyword>
<dbReference type="Gene3D" id="2.30.30.380">
    <property type="entry name" value="Zn-finger domain of Sec23/24"/>
    <property type="match status" value="1"/>
</dbReference>
<dbReference type="PANTHER" id="PTHR13803:SF39">
    <property type="entry name" value="SECRETORY 24AB, ISOFORM A"/>
    <property type="match status" value="1"/>
</dbReference>
<dbReference type="GO" id="GO:0061630">
    <property type="term" value="F:ubiquitin protein ligase activity"/>
    <property type="evidence" value="ECO:0007669"/>
    <property type="project" value="InterPro"/>
</dbReference>
<evidence type="ECO:0000259" key="19">
    <source>
        <dbReference type="PROSITE" id="PS50089"/>
    </source>
</evidence>
<protein>
    <recommendedName>
        <fullName evidence="5">Anaphase-promoting complex subunit 11</fullName>
    </recommendedName>
</protein>
<keyword evidence="9" id="KW-0131">Cell cycle</keyword>
<dbReference type="Gene3D" id="3.30.40.10">
    <property type="entry name" value="Zinc/RING finger domain, C3HC4 (zinc finger)"/>
    <property type="match status" value="1"/>
</dbReference>
<evidence type="ECO:0000313" key="20">
    <source>
        <dbReference type="Proteomes" id="UP000035681"/>
    </source>
</evidence>
<feature type="region of interest" description="Disordered" evidence="18">
    <location>
        <begin position="273"/>
        <end position="306"/>
    </location>
</feature>
<dbReference type="SUPFAM" id="SSF81995">
    <property type="entry name" value="beta-sandwich domain of Sec23/24"/>
    <property type="match status" value="1"/>
</dbReference>
<keyword evidence="12" id="KW-0931">ER-Golgi transport</keyword>
<dbReference type="Gene3D" id="3.40.20.10">
    <property type="entry name" value="Severin"/>
    <property type="match status" value="1"/>
</dbReference>
<dbReference type="GO" id="GO:0051301">
    <property type="term" value="P:cell division"/>
    <property type="evidence" value="ECO:0007669"/>
    <property type="project" value="UniProtKB-KW"/>
</dbReference>
<dbReference type="InterPro" id="IPR006895">
    <property type="entry name" value="Znf_Sec23_Sec24"/>
</dbReference>
<evidence type="ECO:0000256" key="4">
    <source>
        <dbReference type="ARBA" id="ARBA00008334"/>
    </source>
</evidence>
<dbReference type="Pfam" id="PF08033">
    <property type="entry name" value="Sec23_BS"/>
    <property type="match status" value="1"/>
</dbReference>
<dbReference type="InterPro" id="IPR036180">
    <property type="entry name" value="Gelsolin-like_dom_sf"/>
</dbReference>
<dbReference type="Pfam" id="PF04811">
    <property type="entry name" value="Sec23_trunk"/>
    <property type="match status" value="1"/>
</dbReference>
<keyword evidence="16" id="KW-0968">Cytoplasmic vesicle</keyword>
<keyword evidence="8 17" id="KW-0479">Metal-binding</keyword>
<dbReference type="InterPro" id="IPR050550">
    <property type="entry name" value="SEC23_SEC24_subfamily"/>
</dbReference>
<evidence type="ECO:0000256" key="10">
    <source>
        <dbReference type="ARBA" id="ARBA00022824"/>
    </source>
</evidence>
<keyword evidence="11" id="KW-0862">Zinc</keyword>
<dbReference type="InterPro" id="IPR006896">
    <property type="entry name" value="Sec23/24_trunk_dom"/>
</dbReference>
<dbReference type="Pfam" id="PF04810">
    <property type="entry name" value="zf-Sec23_Sec24"/>
    <property type="match status" value="1"/>
</dbReference>
<evidence type="ECO:0000256" key="11">
    <source>
        <dbReference type="ARBA" id="ARBA00022833"/>
    </source>
</evidence>
<keyword evidence="10" id="KW-0256">Endoplasmic reticulum</keyword>
<evidence type="ECO:0000256" key="18">
    <source>
        <dbReference type="SAM" id="MobiDB-lite"/>
    </source>
</evidence>
<dbReference type="SUPFAM" id="SSF57850">
    <property type="entry name" value="RING/U-box"/>
    <property type="match status" value="1"/>
</dbReference>
<evidence type="ECO:0000256" key="9">
    <source>
        <dbReference type="ARBA" id="ARBA00022776"/>
    </source>
</evidence>
<accession>A0AAF5D1K2</accession>
<dbReference type="PANTHER" id="PTHR13803">
    <property type="entry name" value="SEC24-RELATED PROTEIN"/>
    <property type="match status" value="1"/>
</dbReference>
<dbReference type="InterPro" id="IPR036465">
    <property type="entry name" value="vWFA_dom_sf"/>
</dbReference>